<evidence type="ECO:0000256" key="5">
    <source>
        <dbReference type="ARBA" id="ARBA00023040"/>
    </source>
</evidence>
<dbReference type="PROSITE" id="PS00237">
    <property type="entry name" value="G_PROTEIN_RECEP_F1_1"/>
    <property type="match status" value="1"/>
</dbReference>
<dbReference type="PANTHER" id="PTHR24246">
    <property type="entry name" value="OLFACTORY RECEPTOR AND ADENOSINE RECEPTOR"/>
    <property type="match status" value="1"/>
</dbReference>
<evidence type="ECO:0000256" key="2">
    <source>
        <dbReference type="ARBA" id="ARBA00022475"/>
    </source>
</evidence>
<comment type="similarity">
    <text evidence="10">Belongs to the G-protein coupled receptor 1 family.</text>
</comment>
<evidence type="ECO:0000259" key="12">
    <source>
        <dbReference type="PROSITE" id="PS50262"/>
    </source>
</evidence>
<dbReference type="InterPro" id="IPR017452">
    <property type="entry name" value="GPCR_Rhodpsn_7TM"/>
</dbReference>
<keyword evidence="14" id="KW-1185">Reference proteome</keyword>
<name>A0AAU9X8L6_9CNID</name>
<dbReference type="EMBL" id="CALNXJ010000032">
    <property type="protein sequence ID" value="CAH3138986.1"/>
    <property type="molecule type" value="Genomic_DNA"/>
</dbReference>
<evidence type="ECO:0000256" key="7">
    <source>
        <dbReference type="ARBA" id="ARBA00023170"/>
    </source>
</evidence>
<feature type="transmembrane region" description="Helical" evidence="11">
    <location>
        <begin position="213"/>
        <end position="234"/>
    </location>
</feature>
<dbReference type="PROSITE" id="PS50262">
    <property type="entry name" value="G_PROTEIN_RECEP_F1_2"/>
    <property type="match status" value="1"/>
</dbReference>
<keyword evidence="7 10" id="KW-0675">Receptor</keyword>
<evidence type="ECO:0000256" key="10">
    <source>
        <dbReference type="RuleBase" id="RU000688"/>
    </source>
</evidence>
<gene>
    <name evidence="13" type="ORF">PMEA_00018713</name>
</gene>
<evidence type="ECO:0000313" key="13">
    <source>
        <dbReference type="EMBL" id="CAH3138986.1"/>
    </source>
</evidence>
<accession>A0AAU9X8L6</accession>
<comment type="caution">
    <text evidence="13">The sequence shown here is derived from an EMBL/GenBank/DDBJ whole genome shotgun (WGS) entry which is preliminary data.</text>
</comment>
<keyword evidence="4 11" id="KW-1133">Transmembrane helix</keyword>
<sequence length="321" mass="37200">MNGNFRAEGIAWSTAFIVTFVLVVSGNILTIVLFVMNKNIRKKSLFLIINMAYADLLVGAVSLPIFIYDVGIYFRLWTDGTWGLWSNRPLTVSFMIVDTVFSQASLISAAFISCERFYAIYWPFKYRTLSARVYHIVIFTAWMLALLISAVWTGSNILFSSKHTMLIWGPYTLILTLTTCGCNICIWKKFQRGCVAVSHRQNRDLQNKRLTKTLLFVSGLTLLAWLPLVILNFLRYVWLFPVQQKFYLVVNLFNYFNSFVNPVVYVLRIAEFRHAMARFCICRERNYRQHANDLIRSADLHSAATFIHELAFEQEVIDTQL</sequence>
<keyword evidence="8" id="KW-0325">Glycoprotein</keyword>
<keyword evidence="9 10" id="KW-0807">Transducer</keyword>
<dbReference type="SUPFAM" id="SSF81321">
    <property type="entry name" value="Family A G protein-coupled receptor-like"/>
    <property type="match status" value="1"/>
</dbReference>
<feature type="transmembrane region" description="Helical" evidence="11">
    <location>
        <begin position="165"/>
        <end position="186"/>
    </location>
</feature>
<evidence type="ECO:0000256" key="6">
    <source>
        <dbReference type="ARBA" id="ARBA00023136"/>
    </source>
</evidence>
<comment type="subcellular location">
    <subcellularLocation>
        <location evidence="1">Cell membrane</location>
        <topology evidence="1">Multi-pass membrane protein</topology>
    </subcellularLocation>
</comment>
<proteinExistence type="inferred from homology"/>
<dbReference type="Gene3D" id="1.20.1070.10">
    <property type="entry name" value="Rhodopsin 7-helix transmembrane proteins"/>
    <property type="match status" value="1"/>
</dbReference>
<dbReference type="Pfam" id="PF00001">
    <property type="entry name" value="7tm_1"/>
    <property type="match status" value="2"/>
</dbReference>
<feature type="transmembrane region" description="Helical" evidence="11">
    <location>
        <begin position="90"/>
        <end position="112"/>
    </location>
</feature>
<evidence type="ECO:0000256" key="4">
    <source>
        <dbReference type="ARBA" id="ARBA00022989"/>
    </source>
</evidence>
<dbReference type="PRINTS" id="PR00237">
    <property type="entry name" value="GPCRRHODOPSN"/>
</dbReference>
<keyword evidence="2" id="KW-1003">Cell membrane</keyword>
<feature type="transmembrane region" description="Helical" evidence="11">
    <location>
        <begin position="133"/>
        <end position="153"/>
    </location>
</feature>
<protein>
    <recommendedName>
        <fullName evidence="12">G-protein coupled receptors family 1 profile domain-containing protein</fullName>
    </recommendedName>
</protein>
<keyword evidence="6 11" id="KW-0472">Membrane</keyword>
<evidence type="ECO:0000256" key="8">
    <source>
        <dbReference type="ARBA" id="ARBA00023180"/>
    </source>
</evidence>
<dbReference type="AlphaFoldDB" id="A0AAU9X8L6"/>
<evidence type="ECO:0000313" key="14">
    <source>
        <dbReference type="Proteomes" id="UP001159428"/>
    </source>
</evidence>
<feature type="domain" description="G-protein coupled receptors family 1 profile" evidence="12">
    <location>
        <begin position="26"/>
        <end position="265"/>
    </location>
</feature>
<dbReference type="CDD" id="cd00637">
    <property type="entry name" value="7tm_classA_rhodopsin-like"/>
    <property type="match status" value="1"/>
</dbReference>
<evidence type="ECO:0000256" key="11">
    <source>
        <dbReference type="SAM" id="Phobius"/>
    </source>
</evidence>
<feature type="transmembrane region" description="Helical" evidence="11">
    <location>
        <begin position="12"/>
        <end position="35"/>
    </location>
</feature>
<dbReference type="GO" id="GO:0004930">
    <property type="term" value="F:G protein-coupled receptor activity"/>
    <property type="evidence" value="ECO:0007669"/>
    <property type="project" value="UniProtKB-KW"/>
</dbReference>
<organism evidence="13 14">
    <name type="scientific">Pocillopora meandrina</name>
    <dbReference type="NCBI Taxonomy" id="46732"/>
    <lineage>
        <taxon>Eukaryota</taxon>
        <taxon>Metazoa</taxon>
        <taxon>Cnidaria</taxon>
        <taxon>Anthozoa</taxon>
        <taxon>Hexacorallia</taxon>
        <taxon>Scleractinia</taxon>
        <taxon>Astrocoeniina</taxon>
        <taxon>Pocilloporidae</taxon>
        <taxon>Pocillopora</taxon>
    </lineage>
</organism>
<evidence type="ECO:0000256" key="9">
    <source>
        <dbReference type="ARBA" id="ARBA00023224"/>
    </source>
</evidence>
<dbReference type="PANTHER" id="PTHR24246:SF27">
    <property type="entry name" value="ADENOSINE RECEPTOR, ISOFORM A"/>
    <property type="match status" value="1"/>
</dbReference>
<keyword evidence="5 10" id="KW-0297">G-protein coupled receptor</keyword>
<keyword evidence="3 10" id="KW-0812">Transmembrane</keyword>
<evidence type="ECO:0000256" key="3">
    <source>
        <dbReference type="ARBA" id="ARBA00022692"/>
    </source>
</evidence>
<dbReference type="GO" id="GO:0005886">
    <property type="term" value="C:plasma membrane"/>
    <property type="evidence" value="ECO:0007669"/>
    <property type="project" value="UniProtKB-SubCell"/>
</dbReference>
<dbReference type="InterPro" id="IPR000276">
    <property type="entry name" value="GPCR_Rhodpsn"/>
</dbReference>
<dbReference type="Proteomes" id="UP001159428">
    <property type="component" value="Unassembled WGS sequence"/>
</dbReference>
<evidence type="ECO:0000256" key="1">
    <source>
        <dbReference type="ARBA" id="ARBA00004651"/>
    </source>
</evidence>
<reference evidence="13 14" key="1">
    <citation type="submission" date="2022-05" db="EMBL/GenBank/DDBJ databases">
        <authorList>
            <consortium name="Genoscope - CEA"/>
            <person name="William W."/>
        </authorList>
    </citation>
    <scope>NUCLEOTIDE SEQUENCE [LARGE SCALE GENOMIC DNA]</scope>
</reference>
<feature type="transmembrane region" description="Helical" evidence="11">
    <location>
        <begin position="246"/>
        <end position="267"/>
    </location>
</feature>
<feature type="transmembrane region" description="Helical" evidence="11">
    <location>
        <begin position="47"/>
        <end position="70"/>
    </location>
</feature>